<name>A0A3E0K6E7_9BACI</name>
<comment type="caution">
    <text evidence="2">The sequence shown here is derived from an EMBL/GenBank/DDBJ whole genome shotgun (WGS) entry which is preliminary data.</text>
</comment>
<evidence type="ECO:0000256" key="1">
    <source>
        <dbReference type="SAM" id="MobiDB-lite"/>
    </source>
</evidence>
<sequence>MPAIFYCGGPSFQLGKPYDYVNVPDIYYWAVLPRTIPEHPFRPSPVSRNRNPEKPGKLSGPNQRKKSCINPGFFTKNKGFMYRIGVFCSKWMLR</sequence>
<dbReference type="AlphaFoldDB" id="A0A3E0K6E7"/>
<gene>
    <name evidence="2" type="ORF">C6P37_07520</name>
</gene>
<dbReference type="EMBL" id="QEWE01000015">
    <property type="protein sequence ID" value="REJ29072.1"/>
    <property type="molecule type" value="Genomic_DNA"/>
</dbReference>
<dbReference type="Proteomes" id="UP000257014">
    <property type="component" value="Unassembled WGS sequence"/>
</dbReference>
<reference evidence="2 3" key="1">
    <citation type="submission" date="2018-03" db="EMBL/GenBank/DDBJ databases">
        <authorList>
            <person name="Keele B.F."/>
        </authorList>
    </citation>
    <scope>NUCLEOTIDE SEQUENCE [LARGE SCALE GENOMIC DNA]</scope>
    <source>
        <strain evidence="2">ZCTH4_d</strain>
    </source>
</reference>
<accession>A0A3E0K6E7</accession>
<evidence type="ECO:0000313" key="2">
    <source>
        <dbReference type="EMBL" id="REJ29072.1"/>
    </source>
</evidence>
<proteinExistence type="predicted"/>
<evidence type="ECO:0000313" key="3">
    <source>
        <dbReference type="Proteomes" id="UP000257014"/>
    </source>
</evidence>
<protein>
    <submittedName>
        <fullName evidence="2">Uncharacterized protein</fullName>
    </submittedName>
</protein>
<feature type="region of interest" description="Disordered" evidence="1">
    <location>
        <begin position="39"/>
        <end position="70"/>
    </location>
</feature>
<organism evidence="2 3">
    <name type="scientific">Caldibacillus debilis</name>
    <dbReference type="NCBI Taxonomy" id="301148"/>
    <lineage>
        <taxon>Bacteria</taxon>
        <taxon>Bacillati</taxon>
        <taxon>Bacillota</taxon>
        <taxon>Bacilli</taxon>
        <taxon>Bacillales</taxon>
        <taxon>Bacillaceae</taxon>
        <taxon>Caldibacillus</taxon>
    </lineage>
</organism>